<accession>A0A382LWF0</accession>
<evidence type="ECO:0008006" key="2">
    <source>
        <dbReference type="Google" id="ProtNLM"/>
    </source>
</evidence>
<dbReference type="SUPFAM" id="SSF53383">
    <property type="entry name" value="PLP-dependent transferases"/>
    <property type="match status" value="1"/>
</dbReference>
<dbReference type="Gene3D" id="3.90.1150.10">
    <property type="entry name" value="Aspartate Aminotransferase, domain 1"/>
    <property type="match status" value="1"/>
</dbReference>
<dbReference type="InterPro" id="IPR015424">
    <property type="entry name" value="PyrdxlP-dep_Trfase"/>
</dbReference>
<protein>
    <recommendedName>
        <fullName evidence="2">Aminotransferase DegT</fullName>
    </recommendedName>
</protein>
<dbReference type="Pfam" id="PF01041">
    <property type="entry name" value="DegT_DnrJ_EryC1"/>
    <property type="match status" value="1"/>
</dbReference>
<gene>
    <name evidence="1" type="ORF">METZ01_LOCUS293722</name>
</gene>
<proteinExistence type="predicted"/>
<dbReference type="EMBL" id="UINC01089622">
    <property type="protein sequence ID" value="SVC40868.1"/>
    <property type="molecule type" value="Genomic_DNA"/>
</dbReference>
<reference evidence="1" key="1">
    <citation type="submission" date="2018-05" db="EMBL/GenBank/DDBJ databases">
        <authorList>
            <person name="Lanie J.A."/>
            <person name="Ng W.-L."/>
            <person name="Kazmierczak K.M."/>
            <person name="Andrzejewski T.M."/>
            <person name="Davidsen T.M."/>
            <person name="Wayne K.J."/>
            <person name="Tettelin H."/>
            <person name="Glass J.I."/>
            <person name="Rusch D."/>
            <person name="Podicherti R."/>
            <person name="Tsui H.-C.T."/>
            <person name="Winkler M.E."/>
        </authorList>
    </citation>
    <scope>NUCLEOTIDE SEQUENCE</scope>
</reference>
<dbReference type="PIRSF" id="PIRSF000390">
    <property type="entry name" value="PLP_StrS"/>
    <property type="match status" value="1"/>
</dbReference>
<dbReference type="GO" id="GO:0008483">
    <property type="term" value="F:transaminase activity"/>
    <property type="evidence" value="ECO:0007669"/>
    <property type="project" value="TreeGrafter"/>
</dbReference>
<dbReference type="GO" id="GO:0030170">
    <property type="term" value="F:pyridoxal phosphate binding"/>
    <property type="evidence" value="ECO:0007669"/>
    <property type="project" value="TreeGrafter"/>
</dbReference>
<feature type="non-terminal residue" evidence="1">
    <location>
        <position position="1"/>
    </location>
</feature>
<evidence type="ECO:0000313" key="1">
    <source>
        <dbReference type="EMBL" id="SVC40868.1"/>
    </source>
</evidence>
<dbReference type="PANTHER" id="PTHR30244:SF34">
    <property type="entry name" value="DTDP-4-AMINO-4,6-DIDEOXYGALACTOSE TRANSAMINASE"/>
    <property type="match status" value="1"/>
</dbReference>
<sequence length="328" mass="37540">GHKYAVAVSSGTAALEIAVKSLNLKKGDEIIIPNFTIISNALAAIKQDLKIKLIDCGKFDWNMDISQIEKNISKKTKAIIATHIYNFPFRIDLLKKICKKKKIFIIEDAAEVLGKKLNKKLCGSYGDISTFSFYANKQITTGEGGMITTNNKELYKKSSSLRNLSFGKKDRFNHDDIAWNYRMTNIQASLGVSQLNRINQIVRTKHKIGLEYYKRLKSNSNLYIPEIRKKYAKNIYWVVAILILNKKLKIDAKNMMKKLKAEGIATRPFFWPMHMQKILKKYNISKNTSFPNSNYICKYGLYLPSGLNLKTSEINFICSKINKILKNS</sequence>
<dbReference type="InterPro" id="IPR015421">
    <property type="entry name" value="PyrdxlP-dep_Trfase_major"/>
</dbReference>
<dbReference type="AlphaFoldDB" id="A0A382LWF0"/>
<dbReference type="CDD" id="cd00616">
    <property type="entry name" value="AHBA_syn"/>
    <property type="match status" value="1"/>
</dbReference>
<dbReference type="GO" id="GO:0000271">
    <property type="term" value="P:polysaccharide biosynthetic process"/>
    <property type="evidence" value="ECO:0007669"/>
    <property type="project" value="TreeGrafter"/>
</dbReference>
<dbReference type="PANTHER" id="PTHR30244">
    <property type="entry name" value="TRANSAMINASE"/>
    <property type="match status" value="1"/>
</dbReference>
<organism evidence="1">
    <name type="scientific">marine metagenome</name>
    <dbReference type="NCBI Taxonomy" id="408172"/>
    <lineage>
        <taxon>unclassified sequences</taxon>
        <taxon>metagenomes</taxon>
        <taxon>ecological metagenomes</taxon>
    </lineage>
</organism>
<dbReference type="Gene3D" id="3.40.640.10">
    <property type="entry name" value="Type I PLP-dependent aspartate aminotransferase-like (Major domain)"/>
    <property type="match status" value="1"/>
</dbReference>
<dbReference type="InterPro" id="IPR000653">
    <property type="entry name" value="DegT/StrS_aminotransferase"/>
</dbReference>
<dbReference type="InterPro" id="IPR015422">
    <property type="entry name" value="PyrdxlP-dep_Trfase_small"/>
</dbReference>
<name>A0A382LWF0_9ZZZZ</name>